<evidence type="ECO:0000256" key="2">
    <source>
        <dbReference type="SAM" id="Phobius"/>
    </source>
</evidence>
<evidence type="ECO:0000256" key="1">
    <source>
        <dbReference type="ARBA" id="ARBA00004651"/>
    </source>
</evidence>
<dbReference type="PANTHER" id="PTHR43833">
    <property type="entry name" value="POTASSIUM CHANNEL PROTEIN 2-RELATED-RELATED"/>
    <property type="match status" value="1"/>
</dbReference>
<feature type="transmembrane region" description="Helical" evidence="2">
    <location>
        <begin position="76"/>
        <end position="100"/>
    </location>
</feature>
<dbReference type="AlphaFoldDB" id="A0A2S5KLU7"/>
<keyword evidence="2" id="KW-0812">Transmembrane</keyword>
<dbReference type="SUPFAM" id="SSF81324">
    <property type="entry name" value="Voltage-gated potassium channels"/>
    <property type="match status" value="1"/>
</dbReference>
<dbReference type="OrthoDB" id="9781411at2"/>
<dbReference type="Pfam" id="PF07885">
    <property type="entry name" value="Ion_trans_2"/>
    <property type="match status" value="1"/>
</dbReference>
<accession>A0A2S5KLU7</accession>
<dbReference type="Gene3D" id="1.10.287.70">
    <property type="match status" value="1"/>
</dbReference>
<dbReference type="SUPFAM" id="SSF51735">
    <property type="entry name" value="NAD(P)-binding Rossmann-fold domains"/>
    <property type="match status" value="2"/>
</dbReference>
<dbReference type="InterPro" id="IPR003148">
    <property type="entry name" value="RCK_N"/>
</dbReference>
<dbReference type="InterPro" id="IPR013099">
    <property type="entry name" value="K_chnl_dom"/>
</dbReference>
<dbReference type="GO" id="GO:0005886">
    <property type="term" value="C:plasma membrane"/>
    <property type="evidence" value="ECO:0007669"/>
    <property type="project" value="UniProtKB-SubCell"/>
</dbReference>
<dbReference type="Proteomes" id="UP000238196">
    <property type="component" value="Unassembled WGS sequence"/>
</dbReference>
<sequence length="574" mass="64389">MNSVIYLLLRRLRWPLITLIVVYAISITGFVLIPGMDDKGQPWQMGFFHAFYFVSFMGSTIGFGEIPYAFTDAQRYWAMLTIYVTVIAWLYGIGTMLAILQDQAFSRMRARQRFRNAVKAIQEPFYLICGYGVTGSLLVNKLASRGIQAVVVDINQQRIDDLLTDTLPMAVPALCADACEPDILTDAGLLKQHCIGVVALTNSDEVNLAVAIASKLLATHTPVISRAESQAINDNLASFGTEHIVNPFESFAEYLAMAIHSPYKHLVYDWLVNPRHRPAKIGAHQVQGTWVICGYGRMGQALHRYLGAHQVDMVVIDEDPAKFGMMDDMVLGLGTEAVTLQEARIAQAVGVVAGTANDANNLSILMTARMLNPELITVARQNQRYNERVFQAACPDYVMEPAWIIANKIMLLIKTPLLLDFLRQMGGQSDVWAQQLIERMREVVDDQELDSWSLTIDQQEAPAIMTALTDRQSVPLGVLQVDPRQRLDALKAFPLMIKRSNGLMLLPTTDTLLQEGDVILFCGRYRASALMQWTAGNYNVLRYVRDGFDGASGYVWRWLSKSYRERKQISHEIK</sequence>
<feature type="transmembrane region" description="Helical" evidence="2">
    <location>
        <begin position="45"/>
        <end position="70"/>
    </location>
</feature>
<feature type="domain" description="RCK N-terminal" evidence="3">
    <location>
        <begin position="123"/>
        <end position="245"/>
    </location>
</feature>
<dbReference type="GO" id="GO:0006813">
    <property type="term" value="P:potassium ion transport"/>
    <property type="evidence" value="ECO:0007669"/>
    <property type="project" value="InterPro"/>
</dbReference>
<dbReference type="EMBL" id="PRLP01000088">
    <property type="protein sequence ID" value="PPC75499.1"/>
    <property type="molecule type" value="Genomic_DNA"/>
</dbReference>
<protein>
    <submittedName>
        <fullName evidence="4">Potassium transporter TrkA</fullName>
    </submittedName>
</protein>
<organism evidence="4 5">
    <name type="scientific">Proteobacteria bacterium 228</name>
    <dbReference type="NCBI Taxonomy" id="2083153"/>
    <lineage>
        <taxon>Bacteria</taxon>
        <taxon>Pseudomonadati</taxon>
        <taxon>Pseudomonadota</taxon>
    </lineage>
</organism>
<dbReference type="Pfam" id="PF02254">
    <property type="entry name" value="TrkA_N"/>
    <property type="match status" value="2"/>
</dbReference>
<comment type="subcellular location">
    <subcellularLocation>
        <location evidence="1">Cell membrane</location>
        <topology evidence="1">Multi-pass membrane protein</topology>
    </subcellularLocation>
</comment>
<dbReference type="Gene3D" id="3.40.50.720">
    <property type="entry name" value="NAD(P)-binding Rossmann-like Domain"/>
    <property type="match status" value="2"/>
</dbReference>
<dbReference type="InterPro" id="IPR036291">
    <property type="entry name" value="NAD(P)-bd_dom_sf"/>
</dbReference>
<keyword evidence="2" id="KW-1133">Transmembrane helix</keyword>
<evidence type="ECO:0000259" key="3">
    <source>
        <dbReference type="PROSITE" id="PS51201"/>
    </source>
</evidence>
<name>A0A2S5KLU7_9PROT</name>
<feature type="transmembrane region" description="Helical" evidence="2">
    <location>
        <begin position="12"/>
        <end position="33"/>
    </location>
</feature>
<gene>
    <name evidence="4" type="ORF">C4K68_20275</name>
</gene>
<evidence type="ECO:0000313" key="4">
    <source>
        <dbReference type="EMBL" id="PPC75499.1"/>
    </source>
</evidence>
<evidence type="ECO:0000313" key="5">
    <source>
        <dbReference type="Proteomes" id="UP000238196"/>
    </source>
</evidence>
<proteinExistence type="predicted"/>
<reference evidence="4 5" key="1">
    <citation type="submission" date="2018-02" db="EMBL/GenBank/DDBJ databases">
        <title>novel marine gammaproteobacteria from coastal saline agro ecosystem.</title>
        <authorList>
            <person name="Krishnan R."/>
            <person name="Ramesh Kumar N."/>
        </authorList>
    </citation>
    <scope>NUCLEOTIDE SEQUENCE [LARGE SCALE GENOMIC DNA]</scope>
    <source>
        <strain evidence="4 5">228</strain>
    </source>
</reference>
<keyword evidence="2" id="KW-0472">Membrane</keyword>
<comment type="caution">
    <text evidence="4">The sequence shown here is derived from an EMBL/GenBank/DDBJ whole genome shotgun (WGS) entry which is preliminary data.</text>
</comment>
<dbReference type="PROSITE" id="PS51201">
    <property type="entry name" value="RCK_N"/>
    <property type="match status" value="1"/>
</dbReference>
<dbReference type="InterPro" id="IPR050721">
    <property type="entry name" value="Trk_Ktr_HKT_K-transport"/>
</dbReference>